<evidence type="ECO:0000313" key="2">
    <source>
        <dbReference type="EMBL" id="MBA8952276.1"/>
    </source>
</evidence>
<proteinExistence type="predicted"/>
<accession>A0A7W3LQ52</accession>
<sequence>MALLLLPLARGSYGLALPMTVGYALTAYAVTTPQQTRLIALDPAAAPVLVSLNAAVLYLAISLSGVLGAAGIAWTGAHLLGPLAAVVAVAAVALSEIAHRLAARSPEGAERRPPASRPL</sequence>
<dbReference type="RefSeq" id="WP_246443021.1">
    <property type="nucleotide sequence ID" value="NZ_BAAALP010000018.1"/>
</dbReference>
<gene>
    <name evidence="2" type="ORF">HNR61_003916</name>
</gene>
<dbReference type="AlphaFoldDB" id="A0A7W3LQ52"/>
<feature type="transmembrane region" description="Helical" evidence="1">
    <location>
        <begin position="12"/>
        <end position="31"/>
    </location>
</feature>
<dbReference type="Proteomes" id="UP000572680">
    <property type="component" value="Unassembled WGS sequence"/>
</dbReference>
<keyword evidence="1" id="KW-1133">Transmembrane helix</keyword>
<evidence type="ECO:0000256" key="1">
    <source>
        <dbReference type="SAM" id="Phobius"/>
    </source>
</evidence>
<keyword evidence="3" id="KW-1185">Reference proteome</keyword>
<name>A0A7W3LQ52_ACTNM</name>
<feature type="transmembrane region" description="Helical" evidence="1">
    <location>
        <begin position="38"/>
        <end position="61"/>
    </location>
</feature>
<keyword evidence="1" id="KW-0472">Membrane</keyword>
<reference evidence="2 3" key="1">
    <citation type="submission" date="2020-08" db="EMBL/GenBank/DDBJ databases">
        <title>Genomic Encyclopedia of Type Strains, Phase IV (KMG-IV): sequencing the most valuable type-strain genomes for metagenomic binning, comparative biology and taxonomic classification.</title>
        <authorList>
            <person name="Goeker M."/>
        </authorList>
    </citation>
    <scope>NUCLEOTIDE SEQUENCE [LARGE SCALE GENOMIC DNA]</scope>
    <source>
        <strain evidence="2 3">DSM 44197</strain>
    </source>
</reference>
<dbReference type="EMBL" id="JACJIA010000004">
    <property type="protein sequence ID" value="MBA8952276.1"/>
    <property type="molecule type" value="Genomic_DNA"/>
</dbReference>
<feature type="transmembrane region" description="Helical" evidence="1">
    <location>
        <begin position="67"/>
        <end position="94"/>
    </location>
</feature>
<organism evidence="2 3">
    <name type="scientific">Actinomadura namibiensis</name>
    <dbReference type="NCBI Taxonomy" id="182080"/>
    <lineage>
        <taxon>Bacteria</taxon>
        <taxon>Bacillati</taxon>
        <taxon>Actinomycetota</taxon>
        <taxon>Actinomycetes</taxon>
        <taxon>Streptosporangiales</taxon>
        <taxon>Thermomonosporaceae</taxon>
        <taxon>Actinomadura</taxon>
    </lineage>
</organism>
<protein>
    <submittedName>
        <fullName evidence="2">Putative MFS family arabinose efflux permease</fullName>
    </submittedName>
</protein>
<comment type="caution">
    <text evidence="2">The sequence shown here is derived from an EMBL/GenBank/DDBJ whole genome shotgun (WGS) entry which is preliminary data.</text>
</comment>
<keyword evidence="1" id="KW-0812">Transmembrane</keyword>
<evidence type="ECO:0000313" key="3">
    <source>
        <dbReference type="Proteomes" id="UP000572680"/>
    </source>
</evidence>